<evidence type="ECO:0000313" key="4">
    <source>
        <dbReference type="EMBL" id="CAA7017284.1"/>
    </source>
</evidence>
<name>A0A6D2HTL5_9BRAS</name>
<accession>A0A6D2HTL5</accession>
<organism evidence="4 5">
    <name type="scientific">Microthlaspi erraticum</name>
    <dbReference type="NCBI Taxonomy" id="1685480"/>
    <lineage>
        <taxon>Eukaryota</taxon>
        <taxon>Viridiplantae</taxon>
        <taxon>Streptophyta</taxon>
        <taxon>Embryophyta</taxon>
        <taxon>Tracheophyta</taxon>
        <taxon>Spermatophyta</taxon>
        <taxon>Magnoliopsida</taxon>
        <taxon>eudicotyledons</taxon>
        <taxon>Gunneridae</taxon>
        <taxon>Pentapetalae</taxon>
        <taxon>rosids</taxon>
        <taxon>malvids</taxon>
        <taxon>Brassicales</taxon>
        <taxon>Brassicaceae</taxon>
        <taxon>Coluteocarpeae</taxon>
        <taxon>Microthlaspi</taxon>
    </lineage>
</organism>
<keyword evidence="1" id="KW-0862">Zinc</keyword>
<feature type="compositionally biased region" description="Basic and acidic residues" evidence="2">
    <location>
        <begin position="648"/>
        <end position="660"/>
    </location>
</feature>
<evidence type="ECO:0000256" key="2">
    <source>
        <dbReference type="SAM" id="MobiDB-lite"/>
    </source>
</evidence>
<protein>
    <recommendedName>
        <fullName evidence="3">CCHC-type domain-containing protein</fullName>
    </recommendedName>
</protein>
<gene>
    <name evidence="4" type="ORF">MERR_LOCUS4519</name>
</gene>
<evidence type="ECO:0000259" key="3">
    <source>
        <dbReference type="PROSITE" id="PS50158"/>
    </source>
</evidence>
<dbReference type="AlphaFoldDB" id="A0A6D2HTL5"/>
<feature type="region of interest" description="Disordered" evidence="2">
    <location>
        <begin position="68"/>
        <end position="87"/>
    </location>
</feature>
<feature type="region of interest" description="Disordered" evidence="2">
    <location>
        <begin position="619"/>
        <end position="660"/>
    </location>
</feature>
<dbReference type="OrthoDB" id="1089417at2759"/>
<evidence type="ECO:0000313" key="5">
    <source>
        <dbReference type="Proteomes" id="UP000467841"/>
    </source>
</evidence>
<dbReference type="Proteomes" id="UP000467841">
    <property type="component" value="Unassembled WGS sequence"/>
</dbReference>
<dbReference type="GO" id="GO:0008270">
    <property type="term" value="F:zinc ion binding"/>
    <property type="evidence" value="ECO:0007669"/>
    <property type="project" value="UniProtKB-KW"/>
</dbReference>
<feature type="compositionally biased region" description="Polar residues" evidence="2">
    <location>
        <begin position="71"/>
        <end position="87"/>
    </location>
</feature>
<feature type="compositionally biased region" description="Acidic residues" evidence="2">
    <location>
        <begin position="622"/>
        <end position="639"/>
    </location>
</feature>
<dbReference type="PANTHER" id="PTHR31286">
    <property type="entry name" value="GLYCINE-RICH CELL WALL STRUCTURAL PROTEIN 1.8-LIKE"/>
    <property type="match status" value="1"/>
</dbReference>
<comment type="caution">
    <text evidence="4">The sequence shown here is derived from an EMBL/GenBank/DDBJ whole genome shotgun (WGS) entry which is preliminary data.</text>
</comment>
<dbReference type="PANTHER" id="PTHR31286:SF133">
    <property type="entry name" value="TA11-LIKE NON-LTR RETROELEMENT PROTEIN-RELATED"/>
    <property type="match status" value="1"/>
</dbReference>
<keyword evidence="1" id="KW-0479">Metal-binding</keyword>
<dbReference type="InterPro" id="IPR040256">
    <property type="entry name" value="At4g02000-like"/>
</dbReference>
<feature type="domain" description="CCHC-type" evidence="3">
    <location>
        <begin position="425"/>
        <end position="439"/>
    </location>
</feature>
<sequence>MDQTKIGNEKAVLSPPSTPPSGSGFLSPPTTSIAGETQTPDPRWPSKSRWSFKAKPPLSRLALADPLLTAGDNSGASSSTKSNVIPQSSSLAISECQVELPTKNIDSPVLLESAPENKLEASGNSKGESDILIPLPETEAVAPSGQGPLPQGSIQSPPLGAWAKKLDLSTVSISRSTVDQKMWPSLGASKSICSEPQVFQKPVAMEDAIRFPWAAKMSPSSRNLYRATEPEFLEDGTPKVTIPQHVLVQGLENQKEYVLGQFYRCSPPPGGLIFAVFNKLWGRTCKVTIRKLGECNYLFHIPDESTRTWVLQRGLWHVDDCLMFVAPWTPEPSLAIPEIKTIPVWVTLKKIPNILYSIPGISHIASGLGAPMATHKPRLDPILMGEAKILVEVELSKAFPPRIAAEDKRGFICMVDVEYAWLPSKCSRCGQLGHKVKRCLQTVSSVAATTTTKAPAMDDDIRSVITTSTPKKASISAQVDFPTQVDPVSAPATITTSTEVSSQVDDTTLAQVASVSSPATKSTSTEAPSAQVDLTLAQVASVSTPVTEVPPCDPITTFVSTTQPINQATIIAEEFIESPTLGAASSLSTDIIAQGNSTFHLESERLIERDLGSNKFASLALPEEEADSSDSDKESDETDFMTPSGKRILRDRPVKPSTKAKEMNWQITARGRGRAWLSLIFFSLKYIGAEDSI</sequence>
<reference evidence="4" key="1">
    <citation type="submission" date="2020-01" db="EMBL/GenBank/DDBJ databases">
        <authorList>
            <person name="Mishra B."/>
        </authorList>
    </citation>
    <scope>NUCLEOTIDE SEQUENCE [LARGE SCALE GENOMIC DNA]</scope>
</reference>
<dbReference type="Pfam" id="PF14111">
    <property type="entry name" value="DUF4283"/>
    <property type="match status" value="1"/>
</dbReference>
<proteinExistence type="predicted"/>
<keyword evidence="5" id="KW-1185">Reference proteome</keyword>
<dbReference type="GO" id="GO:0003676">
    <property type="term" value="F:nucleic acid binding"/>
    <property type="evidence" value="ECO:0007669"/>
    <property type="project" value="InterPro"/>
</dbReference>
<dbReference type="PROSITE" id="PS50158">
    <property type="entry name" value="ZF_CCHC"/>
    <property type="match status" value="1"/>
</dbReference>
<dbReference type="InterPro" id="IPR001878">
    <property type="entry name" value="Znf_CCHC"/>
</dbReference>
<feature type="compositionally biased region" description="Low complexity" evidence="2">
    <location>
        <begin position="20"/>
        <end position="32"/>
    </location>
</feature>
<keyword evidence="1" id="KW-0863">Zinc-finger</keyword>
<feature type="region of interest" description="Disordered" evidence="2">
    <location>
        <begin position="1"/>
        <end position="51"/>
    </location>
</feature>
<dbReference type="EMBL" id="CACVBM020000310">
    <property type="protein sequence ID" value="CAA7017284.1"/>
    <property type="molecule type" value="Genomic_DNA"/>
</dbReference>
<dbReference type="InterPro" id="IPR025558">
    <property type="entry name" value="DUF4283"/>
</dbReference>
<evidence type="ECO:0000256" key="1">
    <source>
        <dbReference type="PROSITE-ProRule" id="PRU00047"/>
    </source>
</evidence>